<feature type="compositionally biased region" description="Low complexity" evidence="1">
    <location>
        <begin position="500"/>
        <end position="510"/>
    </location>
</feature>
<accession>A0A9X1WIH0</accession>
<feature type="region of interest" description="Disordered" evidence="1">
    <location>
        <begin position="494"/>
        <end position="523"/>
    </location>
</feature>
<gene>
    <name evidence="2" type="ORF">MUN33_05570</name>
</gene>
<dbReference type="RefSeq" id="WP_244803888.1">
    <property type="nucleotide sequence ID" value="NZ_JALIEA010000011.1"/>
</dbReference>
<feature type="compositionally biased region" description="Gly residues" evidence="1">
    <location>
        <begin position="511"/>
        <end position="523"/>
    </location>
</feature>
<proteinExistence type="predicted"/>
<name>A0A9X1WIH0_9CORY</name>
<sequence>MVIMRAEAAYQRTAAAFRNPTLDLLHGRYAPFVVTALSLIFTPDRPTVAISDAHVEVGDVVDELRAAGYAGDDRGGQGGHGGRGLPSGNGREICRYWVRVGWLVPQIDDDVEVYRLSAQAVGALEIVGRSGLGRARVSRSRVRTLLDAVDQLAHAAETDPQERIATLRAERAAIDEQIEKLERGEDDPVEDDQLLEEAENVVHLSRELPADFARVAESINAMQRDVVADLRRDVRPTGEVLREYLHRGQHVMEATPEGRAFSGALDLIGDPENIEHLTDQLSMLMGLPFSRHMSADQRRELLAIARRVEQGVQEVLTAQRRASHVITAQVRTHDPVRDREVDDLLRTVMSGLQTWMQQGRADVRAQDAVDPLRSFPTAHLGHLRQTLNDLHVPGAPEPLRHEDDDTDVEFVHADTRAWGGPHYRELEEVVAGVDGPFDLATVFGVVPEDSRRPVDLLGLLEIAHRNGMEETDEVSVVETLRPDGTVRRFAFGAVTGGTGDTVTTAETRPGQGDGQGPGQGAEQ</sequence>
<evidence type="ECO:0000256" key="1">
    <source>
        <dbReference type="SAM" id="MobiDB-lite"/>
    </source>
</evidence>
<dbReference type="AlphaFoldDB" id="A0A9X1WIH0"/>
<dbReference type="InterPro" id="IPR021804">
    <property type="entry name" value="DUF3375"/>
</dbReference>
<reference evidence="2" key="1">
    <citation type="submission" date="2022-04" db="EMBL/GenBank/DDBJ databases">
        <title>Corynebacterium kalidii LD5P10.</title>
        <authorList>
            <person name="Sun J.Q."/>
        </authorList>
    </citation>
    <scope>NUCLEOTIDE SEQUENCE</scope>
    <source>
        <strain evidence="2">LD5P10</strain>
    </source>
</reference>
<dbReference type="Proteomes" id="UP001139207">
    <property type="component" value="Unassembled WGS sequence"/>
</dbReference>
<comment type="caution">
    <text evidence="2">The sequence shown here is derived from an EMBL/GenBank/DDBJ whole genome shotgun (WGS) entry which is preliminary data.</text>
</comment>
<evidence type="ECO:0000313" key="2">
    <source>
        <dbReference type="EMBL" id="MCJ7858187.1"/>
    </source>
</evidence>
<organism evidence="2 3">
    <name type="scientific">Corynebacterium kalidii</name>
    <dbReference type="NCBI Taxonomy" id="2931982"/>
    <lineage>
        <taxon>Bacteria</taxon>
        <taxon>Bacillati</taxon>
        <taxon>Actinomycetota</taxon>
        <taxon>Actinomycetes</taxon>
        <taxon>Mycobacteriales</taxon>
        <taxon>Corynebacteriaceae</taxon>
        <taxon>Corynebacterium</taxon>
    </lineage>
</organism>
<dbReference type="Pfam" id="PF11855">
    <property type="entry name" value="DUF3375"/>
    <property type="match status" value="1"/>
</dbReference>
<protein>
    <submittedName>
        <fullName evidence="2">DUF3375 domain-containing protein</fullName>
    </submittedName>
</protein>
<keyword evidence="3" id="KW-1185">Reference proteome</keyword>
<evidence type="ECO:0000313" key="3">
    <source>
        <dbReference type="Proteomes" id="UP001139207"/>
    </source>
</evidence>
<dbReference type="EMBL" id="JALIEA010000011">
    <property type="protein sequence ID" value="MCJ7858187.1"/>
    <property type="molecule type" value="Genomic_DNA"/>
</dbReference>